<dbReference type="GO" id="GO:0006865">
    <property type="term" value="P:amino acid transport"/>
    <property type="evidence" value="ECO:0007669"/>
    <property type="project" value="TreeGrafter"/>
</dbReference>
<sequence length="325" mass="33793">MIAGSIAVAAVVALVATLIVVLGGDDKKDDAGSAAGPGASSTAPKDATPSGGGKPPSSGAPGPAGSYPVAQGVDLSASPTWGRAEQRGHLIIGAKEDQPSLGIMDPATKERSGFDIEMAKMLSAALGFDPKTIEFKTVASANREAALQRGDIDFYIGTYSITEKRKETVDFAGPYYVSGQSLLVKKNDTSITGKDTIKGKKVCSAKGSTPAQKIKVEYPDSTLVEYDTYSQCVDSLLTGQVDALTTDESILKGYAARDPGLKVVGEPFTTEKYGIGLGKGDTALRTALNDAVDRALKDGTWQQIYQATLGKAAAPPPLTPVVERY</sequence>
<dbReference type="CDD" id="cd13690">
    <property type="entry name" value="PBP2_GluB"/>
    <property type="match status" value="1"/>
</dbReference>
<dbReference type="GO" id="GO:0005576">
    <property type="term" value="C:extracellular region"/>
    <property type="evidence" value="ECO:0007669"/>
    <property type="project" value="TreeGrafter"/>
</dbReference>
<protein>
    <submittedName>
        <fullName evidence="7">Glutamate ABC transporter substrate-binding protein</fullName>
    </submittedName>
</protein>
<keyword evidence="2" id="KW-0813">Transport</keyword>
<comment type="similarity">
    <text evidence="1">Belongs to the bacterial solute-binding protein 3 family.</text>
</comment>
<dbReference type="InterPro" id="IPR051455">
    <property type="entry name" value="Bact_solute-bind_prot3"/>
</dbReference>
<dbReference type="PANTHER" id="PTHR30085">
    <property type="entry name" value="AMINO ACID ABC TRANSPORTER PERMEASE"/>
    <property type="match status" value="1"/>
</dbReference>
<dbReference type="SMART" id="SM00079">
    <property type="entry name" value="PBPe"/>
    <property type="match status" value="1"/>
</dbReference>
<dbReference type="InterPro" id="IPR001638">
    <property type="entry name" value="Solute-binding_3/MltF_N"/>
</dbReference>
<feature type="domain" description="Ionotropic glutamate receptor C-terminal" evidence="6">
    <location>
        <begin position="89"/>
        <end position="311"/>
    </location>
</feature>
<accession>A0AA41U037</accession>
<evidence type="ECO:0000256" key="3">
    <source>
        <dbReference type="ARBA" id="ARBA00022729"/>
    </source>
</evidence>
<dbReference type="PANTHER" id="PTHR30085:SF6">
    <property type="entry name" value="ABC TRANSPORTER GLUTAMINE-BINDING PROTEIN GLNH"/>
    <property type="match status" value="1"/>
</dbReference>
<evidence type="ECO:0000259" key="6">
    <source>
        <dbReference type="SMART" id="SM00079"/>
    </source>
</evidence>
<dbReference type="Proteomes" id="UP001165378">
    <property type="component" value="Unassembled WGS sequence"/>
</dbReference>
<dbReference type="GO" id="GO:0015276">
    <property type="term" value="F:ligand-gated monoatomic ion channel activity"/>
    <property type="evidence" value="ECO:0007669"/>
    <property type="project" value="InterPro"/>
</dbReference>
<evidence type="ECO:0000259" key="5">
    <source>
        <dbReference type="SMART" id="SM00062"/>
    </source>
</evidence>
<dbReference type="Pfam" id="PF00497">
    <property type="entry name" value="SBP_bac_3"/>
    <property type="match status" value="1"/>
</dbReference>
<dbReference type="SMART" id="SM00062">
    <property type="entry name" value="PBPb"/>
    <property type="match status" value="1"/>
</dbReference>
<dbReference type="AlphaFoldDB" id="A0AA41U037"/>
<evidence type="ECO:0000256" key="2">
    <source>
        <dbReference type="ARBA" id="ARBA00022448"/>
    </source>
</evidence>
<organism evidence="7 8">
    <name type="scientific">Yinghuangia soli</name>
    <dbReference type="NCBI Taxonomy" id="2908204"/>
    <lineage>
        <taxon>Bacteria</taxon>
        <taxon>Bacillati</taxon>
        <taxon>Actinomycetota</taxon>
        <taxon>Actinomycetes</taxon>
        <taxon>Kitasatosporales</taxon>
        <taxon>Streptomycetaceae</taxon>
        <taxon>Yinghuangia</taxon>
    </lineage>
</organism>
<keyword evidence="3" id="KW-0732">Signal</keyword>
<dbReference type="GO" id="GO:0016020">
    <property type="term" value="C:membrane"/>
    <property type="evidence" value="ECO:0007669"/>
    <property type="project" value="InterPro"/>
</dbReference>
<evidence type="ECO:0000313" key="8">
    <source>
        <dbReference type="Proteomes" id="UP001165378"/>
    </source>
</evidence>
<feature type="region of interest" description="Disordered" evidence="4">
    <location>
        <begin position="28"/>
        <end position="72"/>
    </location>
</feature>
<reference evidence="7" key="1">
    <citation type="submission" date="2022-01" db="EMBL/GenBank/DDBJ databases">
        <title>Genome-Based Taxonomic Classification of the Phylum Actinobacteria.</title>
        <authorList>
            <person name="Gao Y."/>
        </authorList>
    </citation>
    <scope>NUCLEOTIDE SEQUENCE</scope>
    <source>
        <strain evidence="7">KLBMP 8922</strain>
    </source>
</reference>
<dbReference type="GO" id="GO:0030288">
    <property type="term" value="C:outer membrane-bounded periplasmic space"/>
    <property type="evidence" value="ECO:0007669"/>
    <property type="project" value="TreeGrafter"/>
</dbReference>
<feature type="domain" description="Solute-binding protein family 3/N-terminal" evidence="5">
    <location>
        <begin position="89"/>
        <end position="312"/>
    </location>
</feature>
<dbReference type="InterPro" id="IPR001320">
    <property type="entry name" value="Iontro_rcpt_C"/>
</dbReference>
<evidence type="ECO:0000256" key="1">
    <source>
        <dbReference type="ARBA" id="ARBA00010333"/>
    </source>
</evidence>
<dbReference type="SUPFAM" id="SSF53850">
    <property type="entry name" value="Periplasmic binding protein-like II"/>
    <property type="match status" value="1"/>
</dbReference>
<dbReference type="Gene3D" id="3.40.190.10">
    <property type="entry name" value="Periplasmic binding protein-like II"/>
    <property type="match status" value="2"/>
</dbReference>
<evidence type="ECO:0000256" key="4">
    <source>
        <dbReference type="SAM" id="MobiDB-lite"/>
    </source>
</evidence>
<comment type="caution">
    <text evidence="7">The sequence shown here is derived from an EMBL/GenBank/DDBJ whole genome shotgun (WGS) entry which is preliminary data.</text>
</comment>
<evidence type="ECO:0000313" key="7">
    <source>
        <dbReference type="EMBL" id="MCF2528166.1"/>
    </source>
</evidence>
<dbReference type="RefSeq" id="WP_235052609.1">
    <property type="nucleotide sequence ID" value="NZ_JAKFHA010000006.1"/>
</dbReference>
<name>A0AA41U037_9ACTN</name>
<feature type="compositionally biased region" description="Low complexity" evidence="4">
    <location>
        <begin position="55"/>
        <end position="68"/>
    </location>
</feature>
<feature type="compositionally biased region" description="Low complexity" evidence="4">
    <location>
        <begin position="32"/>
        <end position="45"/>
    </location>
</feature>
<keyword evidence="8" id="KW-1185">Reference proteome</keyword>
<proteinExistence type="inferred from homology"/>
<dbReference type="EMBL" id="JAKFHA010000006">
    <property type="protein sequence ID" value="MCF2528166.1"/>
    <property type="molecule type" value="Genomic_DNA"/>
</dbReference>
<gene>
    <name evidence="7" type="ORF">LZ495_13160</name>
</gene>